<evidence type="ECO:0000256" key="1">
    <source>
        <dbReference type="SAM" id="MobiDB-lite"/>
    </source>
</evidence>
<evidence type="ECO:0000313" key="2">
    <source>
        <dbReference type="EMBL" id="UPW02132.1"/>
    </source>
</evidence>
<dbReference type="PROSITE" id="PS51257">
    <property type="entry name" value="PROKAR_LIPOPROTEIN"/>
    <property type="match status" value="1"/>
</dbReference>
<dbReference type="AlphaFoldDB" id="A0A8U0INU4"/>
<name>A0A8U0INU4_9EURY</name>
<sequence length="506" mass="55915">MRTILAIAVVLMLVVAGCSQAPGAGTTTGMDGTTTAPTTQPNSGSDTTGQQDAVVKPEDPATDTLGWESGLWYNETIDVEPDDGLNETELNKTVSRSMARVERIRKLEFEERVPVHIMTREEFRANQSSSGTSEARRVFDNAKYESLFMINESTDSLGVQNSNSGSSVGGYYDPTNKEIVVISENESTPQLDEITLSQELFHALQDQKFNFSSFNQTTRELHNAKDGVIEGDGNYVDYLYSQRCQNQWNGDCLTPEAPSGSSGSGGLANIGPYLIKYQPYSDGPAFVKQIKKRGGWQAVNDLYENPPKSTEQVIHPEKYGKDSPAEFSIENRASDGWERVTFPNRPNYASVGEAGMMSMFMYPFYASNQQTQIVPARDFFNRQQGSSQLDPIDPLNYNSTYSNGWDGDKLAVYTNDAAKDNETGYVWKSVWDSEQDAEEFVTGYRKVLKYNGAEKVDGRTNTWRIPSGNEFSDAFYVKRTGDTVVVVNAPSVSELSNVRKGAAPAA</sequence>
<accession>A0A8U0INU4</accession>
<feature type="region of interest" description="Disordered" evidence="1">
    <location>
        <begin position="24"/>
        <end position="66"/>
    </location>
</feature>
<dbReference type="NCBIfam" id="NF038145">
    <property type="entry name" value="Hvo_1808_fam"/>
    <property type="match status" value="1"/>
</dbReference>
<evidence type="ECO:0000313" key="3">
    <source>
        <dbReference type="Proteomes" id="UP000830434"/>
    </source>
</evidence>
<gene>
    <name evidence="2" type="ORF">M0R88_08570</name>
</gene>
<organism evidence="2 3">
    <name type="scientific">Halorussus gelatinilyticus</name>
    <dbReference type="NCBI Taxonomy" id="2937524"/>
    <lineage>
        <taxon>Archaea</taxon>
        <taxon>Methanobacteriati</taxon>
        <taxon>Methanobacteriota</taxon>
        <taxon>Stenosarchaea group</taxon>
        <taxon>Halobacteria</taxon>
        <taxon>Halobacteriales</taxon>
        <taxon>Haladaptataceae</taxon>
        <taxon>Halorussus</taxon>
    </lineage>
</organism>
<keyword evidence="3" id="KW-1185">Reference proteome</keyword>
<dbReference type="RefSeq" id="WP_248656518.1">
    <property type="nucleotide sequence ID" value="NZ_CP096658.1"/>
</dbReference>
<dbReference type="Proteomes" id="UP000830434">
    <property type="component" value="Chromosome"/>
</dbReference>
<proteinExistence type="predicted"/>
<dbReference type="KEGG" id="haxz:M0R88_08570"/>
<protein>
    <submittedName>
        <fullName evidence="2">Hvo_1808 family surface protein</fullName>
    </submittedName>
</protein>
<dbReference type="EMBL" id="CP096658">
    <property type="protein sequence ID" value="UPW02132.1"/>
    <property type="molecule type" value="Genomic_DNA"/>
</dbReference>
<reference evidence="2" key="1">
    <citation type="submission" date="2022-04" db="EMBL/GenBank/DDBJ databases">
        <title>Diverse halophilic archaea isolated from saline environments.</title>
        <authorList>
            <person name="Cui H.-L."/>
        </authorList>
    </citation>
    <scope>NUCLEOTIDE SEQUENCE</scope>
    <source>
        <strain evidence="2">XZYJT40</strain>
    </source>
</reference>
<feature type="compositionally biased region" description="Low complexity" evidence="1">
    <location>
        <begin position="24"/>
        <end position="41"/>
    </location>
</feature>
<feature type="compositionally biased region" description="Polar residues" evidence="1">
    <location>
        <begin position="42"/>
        <end position="51"/>
    </location>
</feature>
<dbReference type="InterPro" id="IPR047792">
    <property type="entry name" value="Hvo_1808-like"/>
</dbReference>
<dbReference type="GeneID" id="72189903"/>